<reference evidence="1 2" key="1">
    <citation type="journal article" date="2016" name="Nat. Commun.">
        <title>Thousands of microbial genomes shed light on interconnected biogeochemical processes in an aquifer system.</title>
        <authorList>
            <person name="Anantharaman K."/>
            <person name="Brown C.T."/>
            <person name="Hug L.A."/>
            <person name="Sharon I."/>
            <person name="Castelle C.J."/>
            <person name="Probst A.J."/>
            <person name="Thomas B.C."/>
            <person name="Singh A."/>
            <person name="Wilkins M.J."/>
            <person name="Karaoz U."/>
            <person name="Brodie E.L."/>
            <person name="Williams K.H."/>
            <person name="Hubbard S.S."/>
            <person name="Banfield J.F."/>
        </authorList>
    </citation>
    <scope>NUCLEOTIDE SEQUENCE [LARGE SCALE GENOMIC DNA]</scope>
</reference>
<dbReference type="STRING" id="1801992.A2Y98_01185"/>
<dbReference type="EMBL" id="MHMW01000028">
    <property type="protein sequence ID" value="OGZ33530.1"/>
    <property type="molecule type" value="Genomic_DNA"/>
</dbReference>
<proteinExistence type="predicted"/>
<protein>
    <submittedName>
        <fullName evidence="1">Uncharacterized protein</fullName>
    </submittedName>
</protein>
<comment type="caution">
    <text evidence="1">The sequence shown here is derived from an EMBL/GenBank/DDBJ whole genome shotgun (WGS) entry which is preliminary data.</text>
</comment>
<dbReference type="AlphaFoldDB" id="A0A1G2F7C8"/>
<dbReference type="SUPFAM" id="SSF54427">
    <property type="entry name" value="NTF2-like"/>
    <property type="match status" value="1"/>
</dbReference>
<organism evidence="1 2">
    <name type="scientific">Candidatus Portnoybacteria bacterium RBG_19FT_COMBO_36_7</name>
    <dbReference type="NCBI Taxonomy" id="1801992"/>
    <lineage>
        <taxon>Bacteria</taxon>
        <taxon>Candidatus Portnoyibacteriota</taxon>
    </lineage>
</organism>
<name>A0A1G2F7C8_9BACT</name>
<dbReference type="InterPro" id="IPR032710">
    <property type="entry name" value="NTF2-like_dom_sf"/>
</dbReference>
<evidence type="ECO:0000313" key="1">
    <source>
        <dbReference type="EMBL" id="OGZ33530.1"/>
    </source>
</evidence>
<sequence length="183" mass="21494">MFNHPPRPKQKPHLRWQKLPYPPKIDKRTFVCNIWVNIMRIPKNIKITNNVKTVLDILNDEIKGDVKAALKKMKAGYTMTWVYQGKNDRLFPKTSVDIKNELAVVYPIKGREYDIKNIAEGQEVVMVEMIESYPDPKTKKVYRTPLVVVLEIDKGKIKKGRHYCDPRLSYMYLTKKQVSKLFS</sequence>
<dbReference type="Proteomes" id="UP000179099">
    <property type="component" value="Unassembled WGS sequence"/>
</dbReference>
<gene>
    <name evidence="1" type="ORF">A2Y98_01185</name>
</gene>
<dbReference type="Gene3D" id="3.10.450.50">
    <property type="match status" value="1"/>
</dbReference>
<accession>A0A1G2F7C8</accession>
<evidence type="ECO:0000313" key="2">
    <source>
        <dbReference type="Proteomes" id="UP000179099"/>
    </source>
</evidence>